<dbReference type="Proteomes" id="UP000323597">
    <property type="component" value="Chromosome A11"/>
</dbReference>
<evidence type="ECO:0000313" key="2">
    <source>
        <dbReference type="Proteomes" id="UP000323597"/>
    </source>
</evidence>
<accession>A0A5D2XF23</accession>
<sequence length="67" mass="7986">MGPMLLTGSWRRSNSQYSLMQGSLLFIVAFEQSLFKHDNCRRYCFWKFIIPLYTELMKSLPDLEAYI</sequence>
<gene>
    <name evidence="1" type="ORF">E1A91_A11G358600v1</name>
</gene>
<keyword evidence="2" id="KW-1185">Reference proteome</keyword>
<proteinExistence type="predicted"/>
<dbReference type="EMBL" id="CM017646">
    <property type="protein sequence ID" value="TYJ12536.1"/>
    <property type="molecule type" value="Genomic_DNA"/>
</dbReference>
<organism evidence="1 2">
    <name type="scientific">Gossypium mustelinum</name>
    <name type="common">Cotton</name>
    <name type="synonym">Gossypium caicoense</name>
    <dbReference type="NCBI Taxonomy" id="34275"/>
    <lineage>
        <taxon>Eukaryota</taxon>
        <taxon>Viridiplantae</taxon>
        <taxon>Streptophyta</taxon>
        <taxon>Embryophyta</taxon>
        <taxon>Tracheophyta</taxon>
        <taxon>Spermatophyta</taxon>
        <taxon>Magnoliopsida</taxon>
        <taxon>eudicotyledons</taxon>
        <taxon>Gunneridae</taxon>
        <taxon>Pentapetalae</taxon>
        <taxon>rosids</taxon>
        <taxon>malvids</taxon>
        <taxon>Malvales</taxon>
        <taxon>Malvaceae</taxon>
        <taxon>Malvoideae</taxon>
        <taxon>Gossypium</taxon>
    </lineage>
</organism>
<evidence type="ECO:0000313" key="1">
    <source>
        <dbReference type="EMBL" id="TYJ12536.1"/>
    </source>
</evidence>
<protein>
    <submittedName>
        <fullName evidence="1">Uncharacterized protein</fullName>
    </submittedName>
</protein>
<name>A0A5D2XF23_GOSMU</name>
<dbReference type="AlphaFoldDB" id="A0A5D2XF23"/>
<reference evidence="1 2" key="1">
    <citation type="submission" date="2019-07" db="EMBL/GenBank/DDBJ databases">
        <title>WGS assembly of Gossypium mustelinum.</title>
        <authorList>
            <person name="Chen Z.J."/>
            <person name="Sreedasyam A."/>
            <person name="Ando A."/>
            <person name="Song Q."/>
            <person name="De L."/>
            <person name="Hulse-Kemp A."/>
            <person name="Ding M."/>
            <person name="Ye W."/>
            <person name="Kirkbride R."/>
            <person name="Jenkins J."/>
            <person name="Plott C."/>
            <person name="Lovell J."/>
            <person name="Lin Y.-M."/>
            <person name="Vaughn R."/>
            <person name="Liu B."/>
            <person name="Li W."/>
            <person name="Simpson S."/>
            <person name="Scheffler B."/>
            <person name="Saski C."/>
            <person name="Grover C."/>
            <person name="Hu G."/>
            <person name="Conover J."/>
            <person name="Carlson J."/>
            <person name="Shu S."/>
            <person name="Boston L."/>
            <person name="Williams M."/>
            <person name="Peterson D."/>
            <person name="Mcgee K."/>
            <person name="Jones D."/>
            <person name="Wendel J."/>
            <person name="Stelly D."/>
            <person name="Grimwood J."/>
            <person name="Schmutz J."/>
        </authorList>
    </citation>
    <scope>NUCLEOTIDE SEQUENCE [LARGE SCALE GENOMIC DNA]</scope>
    <source>
        <strain evidence="1">1408120.09</strain>
    </source>
</reference>